<dbReference type="AlphaFoldDB" id="A0A0A8ZRQ1"/>
<dbReference type="EMBL" id="GBRH01256424">
    <property type="protein sequence ID" value="JAD41471.1"/>
    <property type="molecule type" value="Transcribed_RNA"/>
</dbReference>
<name>A0A0A8ZRQ1_ARUDO</name>
<sequence length="20" mass="2526">MHWSRIKRQQDEMNMVQNGH</sequence>
<proteinExistence type="predicted"/>
<reference evidence="2" key="1">
    <citation type="submission" date="2014-09" db="EMBL/GenBank/DDBJ databases">
        <authorList>
            <person name="Magalhaes I.L.F."/>
            <person name="Oliveira U."/>
            <person name="Santos F.R."/>
            <person name="Vidigal T.H.D.A."/>
            <person name="Brescovit A.D."/>
            <person name="Santos A.J."/>
        </authorList>
    </citation>
    <scope>NUCLEOTIDE SEQUENCE</scope>
    <source>
        <tissue evidence="2">Shoot tissue taken approximately 20 cm above the soil surface</tissue>
    </source>
</reference>
<protein>
    <submittedName>
        <fullName evidence="2">Uncharacterized protein</fullName>
    </submittedName>
</protein>
<evidence type="ECO:0000313" key="2">
    <source>
        <dbReference type="EMBL" id="JAD41471.1"/>
    </source>
</evidence>
<reference evidence="2" key="2">
    <citation type="journal article" date="2015" name="Data Brief">
        <title>Shoot transcriptome of the giant reed, Arundo donax.</title>
        <authorList>
            <person name="Barrero R.A."/>
            <person name="Guerrero F.D."/>
            <person name="Moolhuijzen P."/>
            <person name="Goolsby J.A."/>
            <person name="Tidwell J."/>
            <person name="Bellgard S.E."/>
            <person name="Bellgard M.I."/>
        </authorList>
    </citation>
    <scope>NUCLEOTIDE SEQUENCE</scope>
    <source>
        <tissue evidence="2">Shoot tissue taken approximately 20 cm above the soil surface</tissue>
    </source>
</reference>
<organism evidence="2">
    <name type="scientific">Arundo donax</name>
    <name type="common">Giant reed</name>
    <name type="synonym">Donax arundinaceus</name>
    <dbReference type="NCBI Taxonomy" id="35708"/>
    <lineage>
        <taxon>Eukaryota</taxon>
        <taxon>Viridiplantae</taxon>
        <taxon>Streptophyta</taxon>
        <taxon>Embryophyta</taxon>
        <taxon>Tracheophyta</taxon>
        <taxon>Spermatophyta</taxon>
        <taxon>Magnoliopsida</taxon>
        <taxon>Liliopsida</taxon>
        <taxon>Poales</taxon>
        <taxon>Poaceae</taxon>
        <taxon>PACMAD clade</taxon>
        <taxon>Arundinoideae</taxon>
        <taxon>Arundineae</taxon>
        <taxon>Arundo</taxon>
    </lineage>
</organism>
<feature type="region of interest" description="Disordered" evidence="1">
    <location>
        <begin position="1"/>
        <end position="20"/>
    </location>
</feature>
<evidence type="ECO:0000256" key="1">
    <source>
        <dbReference type="SAM" id="MobiDB-lite"/>
    </source>
</evidence>
<accession>A0A0A8ZRQ1</accession>